<evidence type="ECO:0000313" key="1">
    <source>
        <dbReference type="EMBL" id="MDN5214276.1"/>
    </source>
</evidence>
<accession>A0ABT8LAL8</accession>
<evidence type="ECO:0000313" key="2">
    <source>
        <dbReference type="Proteomes" id="UP001172083"/>
    </source>
</evidence>
<keyword evidence="2" id="KW-1185">Reference proteome</keyword>
<organism evidence="1 2">
    <name type="scientific">Agaribacillus aureus</name>
    <dbReference type="NCBI Taxonomy" id="3051825"/>
    <lineage>
        <taxon>Bacteria</taxon>
        <taxon>Pseudomonadati</taxon>
        <taxon>Bacteroidota</taxon>
        <taxon>Cytophagia</taxon>
        <taxon>Cytophagales</taxon>
        <taxon>Splendidivirgaceae</taxon>
        <taxon>Agaribacillus</taxon>
    </lineage>
</organism>
<protein>
    <submittedName>
        <fullName evidence="1">Uncharacterized protein</fullName>
    </submittedName>
</protein>
<sequence length="84" mass="9085">MGNGKKSRCAVKSGPLTGIDDLQAYYCTGEYLVFSLGVVTTLSLSFLTCWSCQVPHLNNILHTALRQLSLGATLEVVMTPFTAM</sequence>
<proteinExistence type="predicted"/>
<dbReference type="RefSeq" id="WP_346759610.1">
    <property type="nucleotide sequence ID" value="NZ_JAUJEB010000004.1"/>
</dbReference>
<comment type="caution">
    <text evidence="1">The sequence shown here is derived from an EMBL/GenBank/DDBJ whole genome shotgun (WGS) entry which is preliminary data.</text>
</comment>
<dbReference type="EMBL" id="JAUJEB010000004">
    <property type="protein sequence ID" value="MDN5214276.1"/>
    <property type="molecule type" value="Genomic_DNA"/>
</dbReference>
<gene>
    <name evidence="1" type="ORF">QQ020_19515</name>
</gene>
<name>A0ABT8LAL8_9BACT</name>
<dbReference type="Proteomes" id="UP001172083">
    <property type="component" value="Unassembled WGS sequence"/>
</dbReference>
<reference evidence="1" key="1">
    <citation type="submission" date="2023-06" db="EMBL/GenBank/DDBJ databases">
        <title>Genomic of Agaribacillus aureum.</title>
        <authorList>
            <person name="Wang G."/>
        </authorList>
    </citation>
    <scope>NUCLEOTIDE SEQUENCE</scope>
    <source>
        <strain evidence="1">BMA12</strain>
    </source>
</reference>